<proteinExistence type="predicted"/>
<feature type="region of interest" description="Disordered" evidence="1">
    <location>
        <begin position="1"/>
        <end position="51"/>
    </location>
</feature>
<dbReference type="EMBL" id="BPVZ01000004">
    <property type="protein sequence ID" value="GKU90613.1"/>
    <property type="molecule type" value="Genomic_DNA"/>
</dbReference>
<protein>
    <recommendedName>
        <fullName evidence="2">VQ domain-containing protein</fullName>
    </recommendedName>
</protein>
<feature type="compositionally biased region" description="Low complexity" evidence="1">
    <location>
        <begin position="83"/>
        <end position="94"/>
    </location>
</feature>
<feature type="compositionally biased region" description="Pro residues" evidence="1">
    <location>
        <begin position="37"/>
        <end position="51"/>
    </location>
</feature>
<dbReference type="InterPro" id="IPR039607">
    <property type="entry name" value="VQ_8/17/18/20/21/25"/>
</dbReference>
<reference evidence="3 4" key="1">
    <citation type="journal article" date="2021" name="Commun. Biol.">
        <title>The genome of Shorea leprosula (Dipterocarpaceae) highlights the ecological relevance of drought in aseasonal tropical rainforests.</title>
        <authorList>
            <person name="Ng K.K.S."/>
            <person name="Kobayashi M.J."/>
            <person name="Fawcett J.A."/>
            <person name="Hatakeyama M."/>
            <person name="Paape T."/>
            <person name="Ng C.H."/>
            <person name="Ang C.C."/>
            <person name="Tnah L.H."/>
            <person name="Lee C.T."/>
            <person name="Nishiyama T."/>
            <person name="Sese J."/>
            <person name="O'Brien M.J."/>
            <person name="Copetti D."/>
            <person name="Mohd Noor M.I."/>
            <person name="Ong R.C."/>
            <person name="Putra M."/>
            <person name="Sireger I.Z."/>
            <person name="Indrioko S."/>
            <person name="Kosugi Y."/>
            <person name="Izuno A."/>
            <person name="Isagi Y."/>
            <person name="Lee S.L."/>
            <person name="Shimizu K.K."/>
        </authorList>
    </citation>
    <scope>NUCLEOTIDE SEQUENCE [LARGE SCALE GENOMIC DNA]</scope>
    <source>
        <strain evidence="3">214</strain>
    </source>
</reference>
<keyword evidence="4" id="KW-1185">Reference proteome</keyword>
<gene>
    <name evidence="3" type="ORF">SLEP1_g4587</name>
</gene>
<dbReference type="Pfam" id="PF05678">
    <property type="entry name" value="VQ"/>
    <property type="match status" value="1"/>
</dbReference>
<evidence type="ECO:0000313" key="4">
    <source>
        <dbReference type="Proteomes" id="UP001054252"/>
    </source>
</evidence>
<dbReference type="PANTHER" id="PTHR33143:SF6">
    <property type="entry name" value="OS08G0102900 PROTEIN"/>
    <property type="match status" value="1"/>
</dbReference>
<dbReference type="Proteomes" id="UP001054252">
    <property type="component" value="Unassembled WGS sequence"/>
</dbReference>
<dbReference type="InterPro" id="IPR008889">
    <property type="entry name" value="VQ"/>
</dbReference>
<sequence>MDPSDFPLNNSPRRELQGPRPTPLRVRKDSYKIRKPPLAPHPSHPQQAPPRQPVIIYTVSPKIIHTNPSDFMNLVQRLTGASSSSTALSSPGVSTASHPFNDNSGAISPAARYATIEKANNSPEGKKQADENIGFVEGIEMGPGVERTSLFPGILSPGPTSLPPISPNFFSPGFDPNSISFLHDLSPVVHGNRNFIEGSFMPSPSNFIYSYPSPSIDLFNNLFDL</sequence>
<comment type="caution">
    <text evidence="3">The sequence shown here is derived from an EMBL/GenBank/DDBJ whole genome shotgun (WGS) entry which is preliminary data.</text>
</comment>
<organism evidence="3 4">
    <name type="scientific">Rubroshorea leprosula</name>
    <dbReference type="NCBI Taxonomy" id="152421"/>
    <lineage>
        <taxon>Eukaryota</taxon>
        <taxon>Viridiplantae</taxon>
        <taxon>Streptophyta</taxon>
        <taxon>Embryophyta</taxon>
        <taxon>Tracheophyta</taxon>
        <taxon>Spermatophyta</taxon>
        <taxon>Magnoliopsida</taxon>
        <taxon>eudicotyledons</taxon>
        <taxon>Gunneridae</taxon>
        <taxon>Pentapetalae</taxon>
        <taxon>rosids</taxon>
        <taxon>malvids</taxon>
        <taxon>Malvales</taxon>
        <taxon>Dipterocarpaceae</taxon>
        <taxon>Rubroshorea</taxon>
    </lineage>
</organism>
<feature type="compositionally biased region" description="Polar residues" evidence="1">
    <location>
        <begin position="95"/>
        <end position="104"/>
    </location>
</feature>
<evidence type="ECO:0000259" key="2">
    <source>
        <dbReference type="Pfam" id="PF05678"/>
    </source>
</evidence>
<accession>A0AAV5HY11</accession>
<feature type="region of interest" description="Disordered" evidence="1">
    <location>
        <begin position="83"/>
        <end position="104"/>
    </location>
</feature>
<dbReference type="AlphaFoldDB" id="A0AAV5HY11"/>
<dbReference type="PANTHER" id="PTHR33143">
    <property type="entry name" value="F16F4.1 PROTEIN-RELATED"/>
    <property type="match status" value="1"/>
</dbReference>
<dbReference type="GO" id="GO:0005634">
    <property type="term" value="C:nucleus"/>
    <property type="evidence" value="ECO:0007669"/>
    <property type="project" value="TreeGrafter"/>
</dbReference>
<evidence type="ECO:0000256" key="1">
    <source>
        <dbReference type="SAM" id="MobiDB-lite"/>
    </source>
</evidence>
<name>A0AAV5HY11_9ROSI</name>
<feature type="domain" description="VQ" evidence="2">
    <location>
        <begin position="58"/>
        <end position="84"/>
    </location>
</feature>
<evidence type="ECO:0000313" key="3">
    <source>
        <dbReference type="EMBL" id="GKU90613.1"/>
    </source>
</evidence>